<gene>
    <name evidence="1" type="ORF">APZ42_003549</name>
</gene>
<organism evidence="1 2">
    <name type="scientific">Daphnia magna</name>
    <dbReference type="NCBI Taxonomy" id="35525"/>
    <lineage>
        <taxon>Eukaryota</taxon>
        <taxon>Metazoa</taxon>
        <taxon>Ecdysozoa</taxon>
        <taxon>Arthropoda</taxon>
        <taxon>Crustacea</taxon>
        <taxon>Branchiopoda</taxon>
        <taxon>Diplostraca</taxon>
        <taxon>Cladocera</taxon>
        <taxon>Anomopoda</taxon>
        <taxon>Daphniidae</taxon>
        <taxon>Daphnia</taxon>
    </lineage>
</organism>
<evidence type="ECO:0000313" key="2">
    <source>
        <dbReference type="Proteomes" id="UP000076858"/>
    </source>
</evidence>
<feature type="non-terminal residue" evidence="1">
    <location>
        <position position="55"/>
    </location>
</feature>
<proteinExistence type="predicted"/>
<name>A0A164HH33_9CRUS</name>
<protein>
    <submittedName>
        <fullName evidence="1">Uncharacterized protein</fullName>
    </submittedName>
</protein>
<reference evidence="1 2" key="1">
    <citation type="submission" date="2016-03" db="EMBL/GenBank/DDBJ databases">
        <title>EvidentialGene: Evidence-directed Construction of Genes on Genomes.</title>
        <authorList>
            <person name="Gilbert D.G."/>
            <person name="Choi J.-H."/>
            <person name="Mockaitis K."/>
            <person name="Colbourne J."/>
            <person name="Pfrender M."/>
        </authorList>
    </citation>
    <scope>NUCLEOTIDE SEQUENCE [LARGE SCALE GENOMIC DNA]</scope>
    <source>
        <strain evidence="1 2">Xinb3</strain>
        <tissue evidence="1">Complete organism</tissue>
    </source>
</reference>
<dbReference type="EMBL" id="LRGB01011114">
    <property type="protein sequence ID" value="KZS00238.1"/>
    <property type="molecule type" value="Genomic_DNA"/>
</dbReference>
<accession>A0A164HH33</accession>
<comment type="caution">
    <text evidence="1">The sequence shown here is derived from an EMBL/GenBank/DDBJ whole genome shotgun (WGS) entry which is preliminary data.</text>
</comment>
<evidence type="ECO:0000313" key="1">
    <source>
        <dbReference type="EMBL" id="KZS00238.1"/>
    </source>
</evidence>
<sequence length="55" mass="6447">MEQNLDNQWFRDFSGLELTSNTVVLKAKVYSSNFSFVLCESHFILYLYIGYSITN</sequence>
<dbReference type="Proteomes" id="UP000076858">
    <property type="component" value="Unassembled WGS sequence"/>
</dbReference>
<dbReference type="AlphaFoldDB" id="A0A164HH33"/>
<keyword evidence="2" id="KW-1185">Reference proteome</keyword>